<feature type="transmembrane region" description="Helical" evidence="1">
    <location>
        <begin position="339"/>
        <end position="361"/>
    </location>
</feature>
<dbReference type="Gene3D" id="1.20.1250.20">
    <property type="entry name" value="MFS general substrate transporter like domains"/>
    <property type="match status" value="1"/>
</dbReference>
<evidence type="ECO:0000256" key="1">
    <source>
        <dbReference type="SAM" id="Phobius"/>
    </source>
</evidence>
<dbReference type="RefSeq" id="WP_184232966.1">
    <property type="nucleotide sequence ID" value="NZ_JACHMJ010000001.1"/>
</dbReference>
<sequence>MTDSNTVDAPESRFWALAQAGIVAVAFSLLLAGTNAVNPLLPVYREVLRLEPFVLSLTFVFYVTVLVIALVVLARPSLTRHATGLLLAALAVALGADALLSLSTEWSVLVGRMVAGVAGGLATGAAAALVVAAIGARGRALSATGNLVGAVVGTAASQIVIELRGSAATHEVFLWHGIAVLVVLVAASIVLRVRRAPNRLALATVAGVPEKLRLRLSDARYLATGCVAWAGVSVAIVLGATVFAELDSPLVRAVGPALMLGSSAAGQLASPHLARVVPWMSGVVLLSVGALGIAAGAVVDSPPLSLAGFAALGIGIGISYRAGLVALSRGASPARQGALSSAYGAITYAVAAAVVLTVGAVGNVTGVVPAAIGALVVTAVFGLVLLPFAPRLRDTVDRV</sequence>
<feature type="transmembrane region" description="Helical" evidence="1">
    <location>
        <begin position="367"/>
        <end position="389"/>
    </location>
</feature>
<evidence type="ECO:0000313" key="2">
    <source>
        <dbReference type="EMBL" id="MBB5841961.1"/>
    </source>
</evidence>
<evidence type="ECO:0000313" key="3">
    <source>
        <dbReference type="Proteomes" id="UP000536685"/>
    </source>
</evidence>
<feature type="transmembrane region" description="Helical" evidence="1">
    <location>
        <begin position="12"/>
        <end position="33"/>
    </location>
</feature>
<feature type="transmembrane region" description="Helical" evidence="1">
    <location>
        <begin position="85"/>
        <end position="103"/>
    </location>
</feature>
<gene>
    <name evidence="2" type="ORF">HD599_000284</name>
</gene>
<dbReference type="Pfam" id="PF07690">
    <property type="entry name" value="MFS_1"/>
    <property type="match status" value="1"/>
</dbReference>
<dbReference type="AlphaFoldDB" id="A0A841AJS7"/>
<accession>A0A841AJS7</accession>
<protein>
    <submittedName>
        <fullName evidence="2">MFS family permease</fullName>
    </submittedName>
</protein>
<dbReference type="GO" id="GO:0022857">
    <property type="term" value="F:transmembrane transporter activity"/>
    <property type="evidence" value="ECO:0007669"/>
    <property type="project" value="InterPro"/>
</dbReference>
<feature type="transmembrane region" description="Helical" evidence="1">
    <location>
        <begin position="53"/>
        <end position="73"/>
    </location>
</feature>
<feature type="transmembrane region" description="Helical" evidence="1">
    <location>
        <begin position="221"/>
        <end position="244"/>
    </location>
</feature>
<feature type="transmembrane region" description="Helical" evidence="1">
    <location>
        <begin position="276"/>
        <end position="298"/>
    </location>
</feature>
<feature type="transmembrane region" description="Helical" evidence="1">
    <location>
        <begin position="304"/>
        <end position="327"/>
    </location>
</feature>
<dbReference type="EMBL" id="JACHMJ010000001">
    <property type="protein sequence ID" value="MBB5841961.1"/>
    <property type="molecule type" value="Genomic_DNA"/>
</dbReference>
<feature type="transmembrane region" description="Helical" evidence="1">
    <location>
        <begin position="173"/>
        <end position="191"/>
    </location>
</feature>
<dbReference type="SUPFAM" id="SSF103473">
    <property type="entry name" value="MFS general substrate transporter"/>
    <property type="match status" value="1"/>
</dbReference>
<feature type="transmembrane region" description="Helical" evidence="1">
    <location>
        <begin position="109"/>
        <end position="134"/>
    </location>
</feature>
<feature type="transmembrane region" description="Helical" evidence="1">
    <location>
        <begin position="250"/>
        <end position="269"/>
    </location>
</feature>
<proteinExistence type="predicted"/>
<keyword evidence="3" id="KW-1185">Reference proteome</keyword>
<dbReference type="Proteomes" id="UP000536685">
    <property type="component" value="Unassembled WGS sequence"/>
</dbReference>
<keyword evidence="1" id="KW-0812">Transmembrane</keyword>
<keyword evidence="1" id="KW-1133">Transmembrane helix</keyword>
<reference evidence="2 3" key="1">
    <citation type="submission" date="2020-08" db="EMBL/GenBank/DDBJ databases">
        <title>Sequencing the genomes of 1000 actinobacteria strains.</title>
        <authorList>
            <person name="Klenk H.-P."/>
        </authorList>
    </citation>
    <scope>NUCLEOTIDE SEQUENCE [LARGE SCALE GENOMIC DNA]</scope>
    <source>
        <strain evidence="2 3">DSM 105784</strain>
    </source>
</reference>
<feature type="transmembrane region" description="Helical" evidence="1">
    <location>
        <begin position="141"/>
        <end position="161"/>
    </location>
</feature>
<organism evidence="2 3">
    <name type="scientific">Conyzicola lurida</name>
    <dbReference type="NCBI Taxonomy" id="1172621"/>
    <lineage>
        <taxon>Bacteria</taxon>
        <taxon>Bacillati</taxon>
        <taxon>Actinomycetota</taxon>
        <taxon>Actinomycetes</taxon>
        <taxon>Micrococcales</taxon>
        <taxon>Microbacteriaceae</taxon>
        <taxon>Conyzicola</taxon>
    </lineage>
</organism>
<name>A0A841AJS7_9MICO</name>
<keyword evidence="1" id="KW-0472">Membrane</keyword>
<dbReference type="InterPro" id="IPR011701">
    <property type="entry name" value="MFS"/>
</dbReference>
<dbReference type="InterPro" id="IPR036259">
    <property type="entry name" value="MFS_trans_sf"/>
</dbReference>
<comment type="caution">
    <text evidence="2">The sequence shown here is derived from an EMBL/GenBank/DDBJ whole genome shotgun (WGS) entry which is preliminary data.</text>
</comment>